<dbReference type="OMA" id="THLWRIL"/>
<dbReference type="KEGG" id="ffu:CLAFUR5_13174"/>
<dbReference type="Proteomes" id="UP000756132">
    <property type="component" value="Chromosome 11"/>
</dbReference>
<dbReference type="PANTHER" id="PTHR42085:SF2">
    <property type="entry name" value="F-BOX DOMAIN-CONTAINING PROTEIN"/>
    <property type="match status" value="1"/>
</dbReference>
<dbReference type="PANTHER" id="PTHR42085">
    <property type="entry name" value="F-BOX DOMAIN-CONTAINING PROTEIN"/>
    <property type="match status" value="1"/>
</dbReference>
<keyword evidence="2" id="KW-1185">Reference proteome</keyword>
<gene>
    <name evidence="1" type="ORF">CLAFUR5_13174</name>
</gene>
<protein>
    <submittedName>
        <fullName evidence="1">Uncharacterized protein</fullName>
    </submittedName>
</protein>
<reference evidence="1" key="1">
    <citation type="submission" date="2021-12" db="EMBL/GenBank/DDBJ databases">
        <authorList>
            <person name="Zaccaron A."/>
            <person name="Stergiopoulos I."/>
        </authorList>
    </citation>
    <scope>NUCLEOTIDE SEQUENCE</scope>
    <source>
        <strain evidence="1">Race5_Kim</strain>
    </source>
</reference>
<organism evidence="1 2">
    <name type="scientific">Passalora fulva</name>
    <name type="common">Tomato leaf mold</name>
    <name type="synonym">Cladosporium fulvum</name>
    <dbReference type="NCBI Taxonomy" id="5499"/>
    <lineage>
        <taxon>Eukaryota</taxon>
        <taxon>Fungi</taxon>
        <taxon>Dikarya</taxon>
        <taxon>Ascomycota</taxon>
        <taxon>Pezizomycotina</taxon>
        <taxon>Dothideomycetes</taxon>
        <taxon>Dothideomycetidae</taxon>
        <taxon>Mycosphaerellales</taxon>
        <taxon>Mycosphaerellaceae</taxon>
        <taxon>Fulvia</taxon>
    </lineage>
</organism>
<dbReference type="OrthoDB" id="3637109at2759"/>
<name>A0A9Q8PK04_PASFU</name>
<dbReference type="AlphaFoldDB" id="A0A9Q8PK04"/>
<dbReference type="EMBL" id="CP090173">
    <property type="protein sequence ID" value="UJO23883.1"/>
    <property type="molecule type" value="Genomic_DNA"/>
</dbReference>
<evidence type="ECO:0000313" key="2">
    <source>
        <dbReference type="Proteomes" id="UP000756132"/>
    </source>
</evidence>
<reference evidence="1" key="2">
    <citation type="journal article" date="2022" name="Microb. Genom.">
        <title>A chromosome-scale genome assembly of the tomato pathogen Cladosporium fulvum reveals a compartmentalized genome architecture and the presence of a dispensable chromosome.</title>
        <authorList>
            <person name="Zaccaron A.Z."/>
            <person name="Chen L.H."/>
            <person name="Samaras A."/>
            <person name="Stergiopoulos I."/>
        </authorList>
    </citation>
    <scope>NUCLEOTIDE SEQUENCE</scope>
    <source>
        <strain evidence="1">Race5_Kim</strain>
    </source>
</reference>
<evidence type="ECO:0000313" key="1">
    <source>
        <dbReference type="EMBL" id="UJO23883.1"/>
    </source>
</evidence>
<sequence>MTGTVAASAQAAQTGSAAHKPFRSIDLSPELKNKIYTLLLVNDKPINIQSYTRPGSGSRPIAQENSIQPAILRICSQVHNEAVSILYANNTFDTWSDIALRRLLEQIGRNVKHLRQVQVRYANTKIHLQKSLVLLKPAISLQKLDIGCNARRSFGAAQLAAAMGPRVRAMHKARSRMTGYNMKYILDVIAMTPSRLYTTAELQEAGEYEKQAKELIGATPE</sequence>
<accession>A0A9Q8PK04</accession>
<dbReference type="InterPro" id="IPR038883">
    <property type="entry name" value="AN11006-like"/>
</dbReference>
<proteinExistence type="predicted"/>
<dbReference type="RefSeq" id="XP_047768249.1">
    <property type="nucleotide sequence ID" value="XM_047912322.1"/>
</dbReference>
<dbReference type="GeneID" id="71993052"/>